<dbReference type="EMBL" id="LXQA011031037">
    <property type="protein sequence ID" value="MCI81933.1"/>
    <property type="molecule type" value="Genomic_DNA"/>
</dbReference>
<evidence type="ECO:0000313" key="1">
    <source>
        <dbReference type="EMBL" id="MCI81933.1"/>
    </source>
</evidence>
<keyword evidence="2" id="KW-1185">Reference proteome</keyword>
<proteinExistence type="predicted"/>
<protein>
    <submittedName>
        <fullName evidence="1">Uncharacterized protein</fullName>
    </submittedName>
</protein>
<accession>A0A392V3B6</accession>
<dbReference type="AlphaFoldDB" id="A0A392V3B6"/>
<organism evidence="1 2">
    <name type="scientific">Trifolium medium</name>
    <dbReference type="NCBI Taxonomy" id="97028"/>
    <lineage>
        <taxon>Eukaryota</taxon>
        <taxon>Viridiplantae</taxon>
        <taxon>Streptophyta</taxon>
        <taxon>Embryophyta</taxon>
        <taxon>Tracheophyta</taxon>
        <taxon>Spermatophyta</taxon>
        <taxon>Magnoliopsida</taxon>
        <taxon>eudicotyledons</taxon>
        <taxon>Gunneridae</taxon>
        <taxon>Pentapetalae</taxon>
        <taxon>rosids</taxon>
        <taxon>fabids</taxon>
        <taxon>Fabales</taxon>
        <taxon>Fabaceae</taxon>
        <taxon>Papilionoideae</taxon>
        <taxon>50 kb inversion clade</taxon>
        <taxon>NPAAA clade</taxon>
        <taxon>Hologalegina</taxon>
        <taxon>IRL clade</taxon>
        <taxon>Trifolieae</taxon>
        <taxon>Trifolium</taxon>
    </lineage>
</organism>
<reference evidence="1 2" key="1">
    <citation type="journal article" date="2018" name="Front. Plant Sci.">
        <title>Red Clover (Trifolium pratense) and Zigzag Clover (T. medium) - A Picture of Genomic Similarities and Differences.</title>
        <authorList>
            <person name="Dluhosova J."/>
            <person name="Istvanek J."/>
            <person name="Nedelnik J."/>
            <person name="Repkova J."/>
        </authorList>
    </citation>
    <scope>NUCLEOTIDE SEQUENCE [LARGE SCALE GENOMIC DNA]</scope>
    <source>
        <strain evidence="2">cv. 10/8</strain>
        <tissue evidence="1">Leaf</tissue>
    </source>
</reference>
<sequence>MMATWDDLEELLEEEANVCLMTRTDFNE</sequence>
<name>A0A392V3B6_9FABA</name>
<feature type="non-terminal residue" evidence="1">
    <location>
        <position position="28"/>
    </location>
</feature>
<comment type="caution">
    <text evidence="1">The sequence shown here is derived from an EMBL/GenBank/DDBJ whole genome shotgun (WGS) entry which is preliminary data.</text>
</comment>
<evidence type="ECO:0000313" key="2">
    <source>
        <dbReference type="Proteomes" id="UP000265520"/>
    </source>
</evidence>
<dbReference type="Proteomes" id="UP000265520">
    <property type="component" value="Unassembled WGS sequence"/>
</dbReference>